<protein>
    <submittedName>
        <fullName evidence="1">Uncharacterized protein</fullName>
    </submittedName>
</protein>
<gene>
    <name evidence="1" type="ORF">BU25DRAFT_93929</name>
</gene>
<organism evidence="1 2">
    <name type="scientific">Macroventuria anomochaeta</name>
    <dbReference type="NCBI Taxonomy" id="301207"/>
    <lineage>
        <taxon>Eukaryota</taxon>
        <taxon>Fungi</taxon>
        <taxon>Dikarya</taxon>
        <taxon>Ascomycota</taxon>
        <taxon>Pezizomycotina</taxon>
        <taxon>Dothideomycetes</taxon>
        <taxon>Pleosporomycetidae</taxon>
        <taxon>Pleosporales</taxon>
        <taxon>Pleosporineae</taxon>
        <taxon>Didymellaceae</taxon>
        <taxon>Macroventuria</taxon>
    </lineage>
</organism>
<accession>A0ACB6RX06</accession>
<keyword evidence="2" id="KW-1185">Reference proteome</keyword>
<comment type="caution">
    <text evidence="1">The sequence shown here is derived from an EMBL/GenBank/DDBJ whole genome shotgun (WGS) entry which is preliminary data.</text>
</comment>
<evidence type="ECO:0000313" key="1">
    <source>
        <dbReference type="EMBL" id="KAF2626313.1"/>
    </source>
</evidence>
<evidence type="ECO:0000313" key="2">
    <source>
        <dbReference type="Proteomes" id="UP000799754"/>
    </source>
</evidence>
<reference evidence="1" key="1">
    <citation type="journal article" date="2020" name="Stud. Mycol.">
        <title>101 Dothideomycetes genomes: a test case for predicting lifestyles and emergence of pathogens.</title>
        <authorList>
            <person name="Haridas S."/>
            <person name="Albert R."/>
            <person name="Binder M."/>
            <person name="Bloem J."/>
            <person name="Labutti K."/>
            <person name="Salamov A."/>
            <person name="Andreopoulos B."/>
            <person name="Baker S."/>
            <person name="Barry K."/>
            <person name="Bills G."/>
            <person name="Bluhm B."/>
            <person name="Cannon C."/>
            <person name="Castanera R."/>
            <person name="Culley D."/>
            <person name="Daum C."/>
            <person name="Ezra D."/>
            <person name="Gonzalez J."/>
            <person name="Henrissat B."/>
            <person name="Kuo A."/>
            <person name="Liang C."/>
            <person name="Lipzen A."/>
            <person name="Lutzoni F."/>
            <person name="Magnuson J."/>
            <person name="Mondo S."/>
            <person name="Nolan M."/>
            <person name="Ohm R."/>
            <person name="Pangilinan J."/>
            <person name="Park H.-J."/>
            <person name="Ramirez L."/>
            <person name="Alfaro M."/>
            <person name="Sun H."/>
            <person name="Tritt A."/>
            <person name="Yoshinaga Y."/>
            <person name="Zwiers L.-H."/>
            <person name="Turgeon B."/>
            <person name="Goodwin S."/>
            <person name="Spatafora J."/>
            <person name="Crous P."/>
            <person name="Grigoriev I."/>
        </authorList>
    </citation>
    <scope>NUCLEOTIDE SEQUENCE</scope>
    <source>
        <strain evidence="1">CBS 525.71</strain>
    </source>
</reference>
<proteinExistence type="predicted"/>
<dbReference type="EMBL" id="MU006721">
    <property type="protein sequence ID" value="KAF2626313.1"/>
    <property type="molecule type" value="Genomic_DNA"/>
</dbReference>
<name>A0ACB6RX06_9PLEO</name>
<dbReference type="Proteomes" id="UP000799754">
    <property type="component" value="Unassembled WGS sequence"/>
</dbReference>
<sequence>MPTPRWLQHPVAVFLLPLITFLCLPQLYKLLPYGTDPSYDDTKLQRIASLMDDIYSILVNSTFIPHNAITRGPHLINTTAIPCKPSASVLRLMELLPYVDLSLVQEPDWIYGGHFMDYRNPEHLAGLCDPLRGQSIGWTDYMAPSDVALTNWGTGGWNNDRTWVMIYNTERDAIRIFDAEMWIEETQAQHEFGEEMEGWWFEDIGEWGMWSREDGAPHILRAIANNYRSLKWTPWRTSNREEGFGVPPQTIETLLQRNGWPNVFNSDHFNAEFIRAQHKPSGKGHAEAAHRLIDSLAGYNRTIVEDDITSYEADPGRIYYMQQRLHHHREALAKSADMEEQQLHEWRIQRTTWALKDLQADLETAQAEVATLCPDGACVKEEDMILWEFVALQRTHEEARYTNSSKKCEHQLFYYPSNDPEWLEKCIKNKATKRTWLDMAFEQSQTEALAHCEETGCELVPFQDVFSRVRNKIAEIERIIVSDTAGLERMETEYQHKIPEFGTKARNEFAMDDSALANGRWYLKDKIELLEDEMAKLERGEGSERERKWLFDYLRDDDED</sequence>